<proteinExistence type="predicted"/>
<reference evidence="1" key="1">
    <citation type="submission" date="2024-05" db="EMBL/GenBank/DDBJ databases">
        <authorList>
            <person name="Kim S."/>
            <person name="Heo J."/>
            <person name="Choi H."/>
            <person name="Choi Y."/>
            <person name="Kwon S.-W."/>
            <person name="Kim Y."/>
        </authorList>
    </citation>
    <scope>NUCLEOTIDE SEQUENCE</scope>
    <source>
        <strain evidence="1">KACC 23697</strain>
    </source>
</reference>
<protein>
    <submittedName>
        <fullName evidence="1">Uncharacterized protein</fullName>
    </submittedName>
</protein>
<organism evidence="1">
    <name type="scientific">Pedobacter sp. KACC 23697</name>
    <dbReference type="NCBI Taxonomy" id="3149230"/>
    <lineage>
        <taxon>Bacteria</taxon>
        <taxon>Pseudomonadati</taxon>
        <taxon>Bacteroidota</taxon>
        <taxon>Sphingobacteriia</taxon>
        <taxon>Sphingobacteriales</taxon>
        <taxon>Sphingobacteriaceae</taxon>
        <taxon>Pedobacter</taxon>
    </lineage>
</organism>
<dbReference type="EMBL" id="CP157485">
    <property type="protein sequence ID" value="XBO46414.1"/>
    <property type="molecule type" value="Genomic_DNA"/>
</dbReference>
<dbReference type="RefSeq" id="WP_406823963.1">
    <property type="nucleotide sequence ID" value="NZ_CP157485.1"/>
</dbReference>
<evidence type="ECO:0000313" key="1">
    <source>
        <dbReference type="EMBL" id="XBO46414.1"/>
    </source>
</evidence>
<gene>
    <name evidence="1" type="ORF">ABEG20_14060</name>
</gene>
<accession>A0AAU7K251</accession>
<sequence>MRVYPQNIWNLIPADPSFNSRKNDKLPRMDDYFDGYYLLQKTAIEVMTENYPNEPMMEDYLSLLPNSNAHLFPEKDLKKRFSENIQPLLTIASNNGFEYMRRVL</sequence>
<dbReference type="AlphaFoldDB" id="A0AAU7K251"/>
<name>A0AAU7K251_9SPHI</name>